<feature type="domain" description="Sleeping Beauty transposase HTH" evidence="3">
    <location>
        <begin position="579"/>
        <end position="629"/>
    </location>
</feature>
<comment type="similarity">
    <text evidence="1">Belongs to the CWF19 family.</text>
</comment>
<feature type="compositionally biased region" description="Basic and acidic residues" evidence="2">
    <location>
        <begin position="481"/>
        <end position="505"/>
    </location>
</feature>
<organism evidence="4 5">
    <name type="scientific">Ranitomeya imitator</name>
    <name type="common">mimic poison frog</name>
    <dbReference type="NCBI Taxonomy" id="111125"/>
    <lineage>
        <taxon>Eukaryota</taxon>
        <taxon>Metazoa</taxon>
        <taxon>Chordata</taxon>
        <taxon>Craniata</taxon>
        <taxon>Vertebrata</taxon>
        <taxon>Euteleostomi</taxon>
        <taxon>Amphibia</taxon>
        <taxon>Batrachia</taxon>
        <taxon>Anura</taxon>
        <taxon>Neobatrachia</taxon>
        <taxon>Hyloidea</taxon>
        <taxon>Dendrobatidae</taxon>
        <taxon>Dendrobatinae</taxon>
        <taxon>Ranitomeya</taxon>
    </lineage>
</organism>
<proteinExistence type="inferred from homology"/>
<reference evidence="4" key="1">
    <citation type="submission" date="2023-07" db="EMBL/GenBank/DDBJ databases">
        <authorList>
            <person name="Stuckert A."/>
        </authorList>
    </citation>
    <scope>NUCLEOTIDE SEQUENCE</scope>
</reference>
<protein>
    <recommendedName>
        <fullName evidence="3">Sleeping Beauty transposase HTH domain-containing protein</fullName>
    </recommendedName>
</protein>
<accession>A0ABN9LXQ2</accession>
<dbReference type="InterPro" id="IPR057667">
    <property type="entry name" value="HTH_SB"/>
</dbReference>
<dbReference type="Proteomes" id="UP001176940">
    <property type="component" value="Unassembled WGS sequence"/>
</dbReference>
<gene>
    <name evidence="4" type="ORF">RIMI_LOCUS14387533</name>
</gene>
<dbReference type="InterPro" id="IPR036388">
    <property type="entry name" value="WH-like_DNA-bd_sf"/>
</dbReference>
<dbReference type="InterPro" id="IPR043502">
    <property type="entry name" value="DNA/RNA_pol_sf"/>
</dbReference>
<keyword evidence="5" id="KW-1185">Reference proteome</keyword>
<dbReference type="PANTHER" id="PTHR12072">
    <property type="entry name" value="CWF19, CELL CYCLE CONTROL PROTEIN"/>
    <property type="match status" value="1"/>
</dbReference>
<feature type="compositionally biased region" description="Low complexity" evidence="2">
    <location>
        <begin position="412"/>
        <end position="428"/>
    </location>
</feature>
<evidence type="ECO:0000313" key="4">
    <source>
        <dbReference type="EMBL" id="CAJ0953602.1"/>
    </source>
</evidence>
<dbReference type="Pfam" id="PF25787">
    <property type="entry name" value="HTH_SB"/>
    <property type="match status" value="1"/>
</dbReference>
<feature type="compositionally biased region" description="Basic and acidic residues" evidence="2">
    <location>
        <begin position="439"/>
        <end position="461"/>
    </location>
</feature>
<evidence type="ECO:0000256" key="1">
    <source>
        <dbReference type="ARBA" id="ARBA00006795"/>
    </source>
</evidence>
<feature type="compositionally biased region" description="Basic residues" evidence="2">
    <location>
        <begin position="390"/>
        <end position="408"/>
    </location>
</feature>
<dbReference type="PANTHER" id="PTHR12072:SF5">
    <property type="entry name" value="CWF19-LIKE PROTEIN 2"/>
    <property type="match status" value="1"/>
</dbReference>
<dbReference type="EMBL" id="CAUEEQ010037012">
    <property type="protein sequence ID" value="CAJ0953602.1"/>
    <property type="molecule type" value="Genomic_DNA"/>
</dbReference>
<dbReference type="SUPFAM" id="SSF56672">
    <property type="entry name" value="DNA/RNA polymerases"/>
    <property type="match status" value="1"/>
</dbReference>
<feature type="region of interest" description="Disordered" evidence="2">
    <location>
        <begin position="479"/>
        <end position="527"/>
    </location>
</feature>
<evidence type="ECO:0000313" key="5">
    <source>
        <dbReference type="Proteomes" id="UP001176940"/>
    </source>
</evidence>
<feature type="region of interest" description="Disordered" evidence="2">
    <location>
        <begin position="381"/>
        <end position="461"/>
    </location>
</feature>
<comment type="caution">
    <text evidence="4">The sequence shown here is derived from an EMBL/GenBank/DDBJ whole genome shotgun (WGS) entry which is preliminary data.</text>
</comment>
<dbReference type="InterPro" id="IPR040194">
    <property type="entry name" value="Cwf19-like"/>
</dbReference>
<dbReference type="Gene3D" id="1.10.10.10">
    <property type="entry name" value="Winged helix-like DNA-binding domain superfamily/Winged helix DNA-binding domain"/>
    <property type="match status" value="1"/>
</dbReference>
<sequence length="691" mass="76895">MPCPLTGPSELTEYLPLIPNLRESLNHTRSVQINDSQGRSPWTQNIPRIQEKIGRSLPRSSLATKSVLSSSEGASIKNSTDREIDNMARPAFEASAAALFPSFAATAKASEFFQAICSLSKDGVIIPVPQGERFQGFHSNLFMVPKKFATVRPILDLKLLNTFGRVRWFQMELLRSVIACMGKGEFLASIDIQDAYLHFQFVALPFGLAIAPRVLAKIFPSTGSANFFSRNDTGLVNRSIRRRSDIATAVAYINRQGGTHSRVAMNEVGYILRWGEENRSMISAVHIQEWTIGRQISSVVKALTPGSGHSIWRFSTRSAVVGAPPDVDLMASRLNSKVPVFIARSHNPAAIGKVAFLVAVMSFRLVPELAALSCQVPFQNFHQDRESSGKKKKKEKKSKKEKRKKSKKTQSEKNGGSSASSGSDSGGDWVEAVPAQPVGDKKAWKIQKESPGRESEPEVQGRVDDLRLHVCEKATSAAALRAERQKEKTLERERDEAVEKEKLQARELNPYWKDGGSGLPPEEGDVTSAKKVQLVADGGLSWLQKSLQRMQEQSDREKRSLEDIVAERYGCVSDQMRIMRSKELAKELRDRIVARHRSGQSYRISAVLEVPKSTVSSIILKWKKCGTTRSLPRPGRPAKLSNHGRRALVREVKRTPRSLWLSSRYAVGRWEKVPQSQLSLQPSTSRAFMAE</sequence>
<dbReference type="SUPFAM" id="SSF46689">
    <property type="entry name" value="Homeodomain-like"/>
    <property type="match status" value="1"/>
</dbReference>
<name>A0ABN9LXQ2_9NEOB</name>
<dbReference type="InterPro" id="IPR009057">
    <property type="entry name" value="Homeodomain-like_sf"/>
</dbReference>
<evidence type="ECO:0000259" key="3">
    <source>
        <dbReference type="Pfam" id="PF25787"/>
    </source>
</evidence>
<evidence type="ECO:0000256" key="2">
    <source>
        <dbReference type="SAM" id="MobiDB-lite"/>
    </source>
</evidence>